<dbReference type="EMBL" id="AHMY02000004">
    <property type="protein sequence ID" value="EKO17737.1"/>
    <property type="molecule type" value="Genomic_DNA"/>
</dbReference>
<reference evidence="1 2" key="1">
    <citation type="submission" date="2012-10" db="EMBL/GenBank/DDBJ databases">
        <authorList>
            <person name="Harkins D.M."/>
            <person name="Durkin A.S."/>
            <person name="Brinkac L.M."/>
            <person name="Selengut J.D."/>
            <person name="Sanka R."/>
            <person name="DePew J."/>
            <person name="Purushe J."/>
            <person name="Peacock S.J."/>
            <person name="Thaipadungpanit J."/>
            <person name="Wuthiekanun V.W."/>
            <person name="Day N.P."/>
            <person name="Vinetz J.M."/>
            <person name="Sutton G.G."/>
            <person name="Nelson W.C."/>
            <person name="Fouts D.E."/>
        </authorList>
    </citation>
    <scope>NUCLEOTIDE SEQUENCE [LARGE SCALE GENOMIC DNA]</scope>
    <source>
        <strain evidence="1 2">H1</strain>
    </source>
</reference>
<protein>
    <submittedName>
        <fullName evidence="1">Uncharacterized protein</fullName>
    </submittedName>
</protein>
<dbReference type="Proteomes" id="UP000006253">
    <property type="component" value="Unassembled WGS sequence"/>
</dbReference>
<evidence type="ECO:0000313" key="1">
    <source>
        <dbReference type="EMBL" id="EKO17737.1"/>
    </source>
</evidence>
<evidence type="ECO:0000313" key="2">
    <source>
        <dbReference type="Proteomes" id="UP000006253"/>
    </source>
</evidence>
<name>A0A0E2B8N7_9LEPT</name>
<dbReference type="AlphaFoldDB" id="A0A0E2B8N7"/>
<accession>A0A0E2B8N7</accession>
<gene>
    <name evidence="1" type="ORF">LEP1GSC081_0756</name>
</gene>
<sequence>MLQSSISVKQKTNGEFFFQQPSGRSWQTGFLTAEFILLKYKLLDWVLCCNSG</sequence>
<organism evidence="1 2">
    <name type="scientific">Leptospira kirschneri str. H1</name>
    <dbReference type="NCBI Taxonomy" id="1049966"/>
    <lineage>
        <taxon>Bacteria</taxon>
        <taxon>Pseudomonadati</taxon>
        <taxon>Spirochaetota</taxon>
        <taxon>Spirochaetia</taxon>
        <taxon>Leptospirales</taxon>
        <taxon>Leptospiraceae</taxon>
        <taxon>Leptospira</taxon>
    </lineage>
</organism>
<comment type="caution">
    <text evidence="1">The sequence shown here is derived from an EMBL/GenBank/DDBJ whole genome shotgun (WGS) entry which is preliminary data.</text>
</comment>
<proteinExistence type="predicted"/>